<accession>A0ABY8E789</accession>
<dbReference type="PROSITE" id="PS50943">
    <property type="entry name" value="HTH_CROC1"/>
    <property type="match status" value="1"/>
</dbReference>
<gene>
    <name evidence="3" type="ORF">P4S50_10095</name>
</gene>
<protein>
    <submittedName>
        <fullName evidence="3">Helix-turn-helix domain-containing protein</fullName>
    </submittedName>
</protein>
<dbReference type="CDD" id="cd00093">
    <property type="entry name" value="HTH_XRE"/>
    <property type="match status" value="1"/>
</dbReference>
<organism evidence="3 4">
    <name type="scientific">Tepidibacter hydrothermalis</name>
    <dbReference type="NCBI Taxonomy" id="3036126"/>
    <lineage>
        <taxon>Bacteria</taxon>
        <taxon>Bacillati</taxon>
        <taxon>Bacillota</taxon>
        <taxon>Clostridia</taxon>
        <taxon>Peptostreptococcales</taxon>
        <taxon>Peptostreptococcaceae</taxon>
        <taxon>Tepidibacter</taxon>
    </lineage>
</organism>
<dbReference type="RefSeq" id="WP_277730659.1">
    <property type="nucleotide sequence ID" value="NZ_CP120733.1"/>
</dbReference>
<keyword evidence="4" id="KW-1185">Reference proteome</keyword>
<evidence type="ECO:0000313" key="4">
    <source>
        <dbReference type="Proteomes" id="UP001222800"/>
    </source>
</evidence>
<dbReference type="SMART" id="SM00530">
    <property type="entry name" value="HTH_XRE"/>
    <property type="match status" value="1"/>
</dbReference>
<keyword evidence="1" id="KW-0238">DNA-binding</keyword>
<evidence type="ECO:0000313" key="3">
    <source>
        <dbReference type="EMBL" id="WFD08748.1"/>
    </source>
</evidence>
<proteinExistence type="predicted"/>
<dbReference type="Pfam" id="PF01381">
    <property type="entry name" value="HTH_3"/>
    <property type="match status" value="1"/>
</dbReference>
<evidence type="ECO:0000259" key="2">
    <source>
        <dbReference type="PROSITE" id="PS50943"/>
    </source>
</evidence>
<reference evidence="3 4" key="1">
    <citation type="submission" date="2023-03" db="EMBL/GenBank/DDBJ databases">
        <title>Complete genome sequence of Tepidibacter sp. SWIR-1, isolated from a deep-sea hydrothermal vent.</title>
        <authorList>
            <person name="Li X."/>
        </authorList>
    </citation>
    <scope>NUCLEOTIDE SEQUENCE [LARGE SCALE GENOMIC DNA]</scope>
    <source>
        <strain evidence="3 4">SWIR-1</strain>
    </source>
</reference>
<sequence>MKWTNRPIEKQIKLHKEVRTIETLAPIRNNMQKYRTYKRLNQDELAKELGVTRAYISKLERQHFTPGTKLMKKICEFFEVSLGDMFYLE</sequence>
<dbReference type="Gene3D" id="1.10.260.40">
    <property type="entry name" value="lambda repressor-like DNA-binding domains"/>
    <property type="match status" value="1"/>
</dbReference>
<dbReference type="EMBL" id="CP120733">
    <property type="protein sequence ID" value="WFD08748.1"/>
    <property type="molecule type" value="Genomic_DNA"/>
</dbReference>
<name>A0ABY8E789_9FIRM</name>
<dbReference type="SUPFAM" id="SSF47413">
    <property type="entry name" value="lambda repressor-like DNA-binding domains"/>
    <property type="match status" value="1"/>
</dbReference>
<dbReference type="Proteomes" id="UP001222800">
    <property type="component" value="Chromosome"/>
</dbReference>
<dbReference type="InterPro" id="IPR001387">
    <property type="entry name" value="Cro/C1-type_HTH"/>
</dbReference>
<dbReference type="PANTHER" id="PTHR46558:SF11">
    <property type="entry name" value="HTH-TYPE TRANSCRIPTIONAL REGULATOR XRE"/>
    <property type="match status" value="1"/>
</dbReference>
<feature type="domain" description="HTH cro/C1-type" evidence="2">
    <location>
        <begin position="31"/>
        <end position="85"/>
    </location>
</feature>
<dbReference type="InterPro" id="IPR010982">
    <property type="entry name" value="Lambda_DNA-bd_dom_sf"/>
</dbReference>
<evidence type="ECO:0000256" key="1">
    <source>
        <dbReference type="ARBA" id="ARBA00023125"/>
    </source>
</evidence>
<dbReference type="PANTHER" id="PTHR46558">
    <property type="entry name" value="TRACRIPTIONAL REGULATORY PROTEIN-RELATED-RELATED"/>
    <property type="match status" value="1"/>
</dbReference>